<organism evidence="1 2">
    <name type="scientific">Thiospirochaeta perfilievii</name>
    <dbReference type="NCBI Taxonomy" id="252967"/>
    <lineage>
        <taxon>Bacteria</taxon>
        <taxon>Pseudomonadati</taxon>
        <taxon>Spirochaetota</taxon>
        <taxon>Spirochaetia</taxon>
        <taxon>Spirochaetales</taxon>
        <taxon>Spirochaetaceae</taxon>
        <taxon>Thiospirochaeta</taxon>
    </lineage>
</organism>
<gene>
    <name evidence="1" type="ORF">EW093_12230</name>
</gene>
<evidence type="ECO:0000313" key="1">
    <source>
        <dbReference type="EMBL" id="QEN05448.1"/>
    </source>
</evidence>
<evidence type="ECO:0000313" key="2">
    <source>
        <dbReference type="Proteomes" id="UP000323824"/>
    </source>
</evidence>
<dbReference type="Proteomes" id="UP000323824">
    <property type="component" value="Chromosome"/>
</dbReference>
<dbReference type="AlphaFoldDB" id="A0A5C1QDK8"/>
<dbReference type="OrthoDB" id="361342at2"/>
<accession>A0A5C1QDK8</accession>
<dbReference type="KEGG" id="sper:EW093_12230"/>
<reference evidence="1 2" key="1">
    <citation type="submission" date="2019-02" db="EMBL/GenBank/DDBJ databases">
        <authorList>
            <person name="Fomenkov A."/>
            <person name="Dubinina G."/>
            <person name="Grabovich M."/>
            <person name="Vincze T."/>
            <person name="Roberts R.J."/>
        </authorList>
    </citation>
    <scope>NUCLEOTIDE SEQUENCE [LARGE SCALE GENOMIC DNA]</scope>
    <source>
        <strain evidence="1 2">P</strain>
    </source>
</reference>
<proteinExistence type="predicted"/>
<sequence length="93" mass="10892">MSENEKIYCANCMRCKLVPAETDQGHVLRVRCTAGLWKKKLGEEKLYKYFTIARRTPESCEYYEPMGDLKEFLKDLKKNLPVRDEVISNQEAV</sequence>
<keyword evidence="2" id="KW-1185">Reference proteome</keyword>
<protein>
    <submittedName>
        <fullName evidence="1">Uncharacterized protein</fullName>
    </submittedName>
</protein>
<reference evidence="1 2" key="2">
    <citation type="submission" date="2019-09" db="EMBL/GenBank/DDBJ databases">
        <title>Complete Genome Sequence and Methylome Analysis of free living Spirochaetas.</title>
        <authorList>
            <person name="Leshcheva N."/>
            <person name="Mikheeva N."/>
        </authorList>
    </citation>
    <scope>NUCLEOTIDE SEQUENCE [LARGE SCALE GENOMIC DNA]</scope>
    <source>
        <strain evidence="1 2">P</strain>
    </source>
</reference>
<dbReference type="RefSeq" id="WP_149568686.1">
    <property type="nucleotide sequence ID" value="NZ_CP035807.1"/>
</dbReference>
<name>A0A5C1QDK8_9SPIO</name>
<dbReference type="EMBL" id="CP035807">
    <property type="protein sequence ID" value="QEN05448.1"/>
    <property type="molecule type" value="Genomic_DNA"/>
</dbReference>